<dbReference type="Pfam" id="PF21373">
    <property type="entry name" value="ZNHIT3_C"/>
    <property type="match status" value="1"/>
</dbReference>
<feature type="compositionally biased region" description="Low complexity" evidence="1">
    <location>
        <begin position="109"/>
        <end position="129"/>
    </location>
</feature>
<evidence type="ECO:0000313" key="4">
    <source>
        <dbReference type="Proteomes" id="UP000236333"/>
    </source>
</evidence>
<proteinExistence type="predicted"/>
<comment type="caution">
    <text evidence="3">The sequence shown here is derived from an EMBL/GenBank/DDBJ whole genome shotgun (WGS) entry which is preliminary data.</text>
</comment>
<feature type="region of interest" description="Disordered" evidence="1">
    <location>
        <begin position="102"/>
        <end position="129"/>
    </location>
</feature>
<dbReference type="EMBL" id="PGGS01000809">
    <property type="protein sequence ID" value="PNH01719.1"/>
    <property type="molecule type" value="Genomic_DNA"/>
</dbReference>
<dbReference type="Proteomes" id="UP000236333">
    <property type="component" value="Unassembled WGS sequence"/>
</dbReference>
<dbReference type="InterPro" id="IPR048371">
    <property type="entry name" value="ZNHIT3_C"/>
</dbReference>
<name>A0A2J7ZN75_9CHLO</name>
<organism evidence="3 4">
    <name type="scientific">Tetrabaena socialis</name>
    <dbReference type="NCBI Taxonomy" id="47790"/>
    <lineage>
        <taxon>Eukaryota</taxon>
        <taxon>Viridiplantae</taxon>
        <taxon>Chlorophyta</taxon>
        <taxon>core chlorophytes</taxon>
        <taxon>Chlorophyceae</taxon>
        <taxon>CS clade</taxon>
        <taxon>Chlamydomonadales</taxon>
        <taxon>Tetrabaenaceae</taxon>
        <taxon>Tetrabaena</taxon>
    </lineage>
</organism>
<dbReference type="OrthoDB" id="18412at2759"/>
<keyword evidence="4" id="KW-1185">Reference proteome</keyword>
<evidence type="ECO:0000313" key="3">
    <source>
        <dbReference type="EMBL" id="PNH01719.1"/>
    </source>
</evidence>
<dbReference type="AlphaFoldDB" id="A0A2J7ZN75"/>
<gene>
    <name evidence="3" type="ORF">TSOC_012369</name>
</gene>
<evidence type="ECO:0000256" key="1">
    <source>
        <dbReference type="SAM" id="MobiDB-lite"/>
    </source>
</evidence>
<evidence type="ECO:0000259" key="2">
    <source>
        <dbReference type="Pfam" id="PF21373"/>
    </source>
</evidence>
<accession>A0A2J7ZN75</accession>
<reference evidence="3 4" key="1">
    <citation type="journal article" date="2017" name="Mol. Biol. Evol.">
        <title>The 4-celled Tetrabaena socialis nuclear genome reveals the essential components for genetic control of cell number at the origin of multicellularity in the volvocine lineage.</title>
        <authorList>
            <person name="Featherston J."/>
            <person name="Arakaki Y."/>
            <person name="Hanschen E.R."/>
            <person name="Ferris P.J."/>
            <person name="Michod R.E."/>
            <person name="Olson B.J.S.C."/>
            <person name="Nozaki H."/>
            <person name="Durand P.M."/>
        </authorList>
    </citation>
    <scope>NUCLEOTIDE SEQUENCE [LARGE SCALE GENOMIC DNA]</scope>
    <source>
        <strain evidence="3 4">NIES-571</strain>
    </source>
</reference>
<protein>
    <recommendedName>
        <fullName evidence="2">Zinc finger HIT domain-containing protein</fullName>
    </recommendedName>
</protein>
<sequence>MGDKADVTVDTAALGAVDAEVLAALRVGQRLVVSHQEGEEAAHFSTEAGVHLAPLADPNLAARFPHPKVIVRAIKREAGSGAIQLLQLRLYRADAAAGGGRPGGGGGACSAAPAASTQAGGAASGASGAAEGSAVGDDCEYKLRRQQYQALAESSELRSLLADPRLQDVLSRVDGAGEREKALALQLENPDFQPFVTQVLMSLDPGRVPATAATAAAVAMQ</sequence>
<feature type="domain" description="Zinc finger HIT" evidence="2">
    <location>
        <begin position="146"/>
        <end position="200"/>
    </location>
</feature>